<feature type="chain" id="PRO_5029446110" evidence="1">
    <location>
        <begin position="20"/>
        <end position="145"/>
    </location>
</feature>
<evidence type="ECO:0000313" key="4">
    <source>
        <dbReference type="Proteomes" id="UP000514509"/>
    </source>
</evidence>
<dbReference type="Proteomes" id="UP000514509">
    <property type="component" value="Chromosome"/>
</dbReference>
<feature type="domain" description="Putative beta-lactamase-inhibitor-like PepSY-like" evidence="2">
    <location>
        <begin position="61"/>
        <end position="141"/>
    </location>
</feature>
<dbReference type="RefSeq" id="WP_182411548.1">
    <property type="nucleotide sequence ID" value="NZ_CP055153.1"/>
</dbReference>
<keyword evidence="1" id="KW-0732">Signal</keyword>
<organism evidence="3 4">
    <name type="scientific">Adhaeribacter radiodurans</name>
    <dbReference type="NCBI Taxonomy" id="2745197"/>
    <lineage>
        <taxon>Bacteria</taxon>
        <taxon>Pseudomonadati</taxon>
        <taxon>Bacteroidota</taxon>
        <taxon>Cytophagia</taxon>
        <taxon>Cytophagales</taxon>
        <taxon>Hymenobacteraceae</taxon>
        <taxon>Adhaeribacter</taxon>
    </lineage>
</organism>
<gene>
    <name evidence="3" type="ORF">HUW48_14015</name>
</gene>
<reference evidence="3 4" key="1">
    <citation type="submission" date="2020-06" db="EMBL/GenBank/DDBJ databases">
        <authorList>
            <person name="Hwang Y.J."/>
        </authorList>
    </citation>
    <scope>NUCLEOTIDE SEQUENCE [LARGE SCALE GENOMIC DNA]</scope>
    <source>
        <strain evidence="3 4">KUDC8001</strain>
    </source>
</reference>
<dbReference type="EMBL" id="CP055153">
    <property type="protein sequence ID" value="QMU29089.1"/>
    <property type="molecule type" value="Genomic_DNA"/>
</dbReference>
<dbReference type="AlphaFoldDB" id="A0A7L7L9M6"/>
<evidence type="ECO:0000259" key="2">
    <source>
        <dbReference type="Pfam" id="PF11396"/>
    </source>
</evidence>
<feature type="domain" description="Putative beta-lactamase-inhibitor-like PepSY-like" evidence="2">
    <location>
        <begin position="22"/>
        <end position="55"/>
    </location>
</feature>
<dbReference type="Pfam" id="PF11396">
    <property type="entry name" value="PepSY_like"/>
    <property type="match status" value="2"/>
</dbReference>
<evidence type="ECO:0000256" key="1">
    <source>
        <dbReference type="SAM" id="SignalP"/>
    </source>
</evidence>
<dbReference type="SUPFAM" id="SSF160574">
    <property type="entry name" value="BT0923-like"/>
    <property type="match status" value="1"/>
</dbReference>
<reference evidence="3 4" key="2">
    <citation type="submission" date="2020-08" db="EMBL/GenBank/DDBJ databases">
        <title>Adhaeribacter dokdonensis sp. nov., isolated from the rhizosphere of Elymus tsukushiensis, a plant native to the Dokdo Islands, Republic of Korea.</title>
        <authorList>
            <person name="Ghim S.Y."/>
        </authorList>
    </citation>
    <scope>NUCLEOTIDE SEQUENCE [LARGE SCALE GENOMIC DNA]</scope>
    <source>
        <strain evidence="3 4">KUDC8001</strain>
    </source>
</reference>
<sequence length="145" mass="16323">MKRSAFFMVAIFFSLFLFSCEKEENITAAELPQPAKDFISTHFTTATITSIQKEKEISGTSYDVFLNNGTTLDFNADGECTDIDGKTNKLPDSVLPAQVLTYVQTNHATEFIVGWEKDGNNQEVELNNGLELKFDQNYNFISLDQ</sequence>
<name>A0A7L7L9M6_9BACT</name>
<proteinExistence type="predicted"/>
<accession>A0A7L7L9M6</accession>
<dbReference type="InterPro" id="IPR021533">
    <property type="entry name" value="PepSY-like"/>
</dbReference>
<evidence type="ECO:0000313" key="3">
    <source>
        <dbReference type="EMBL" id="QMU29089.1"/>
    </source>
</evidence>
<dbReference type="PROSITE" id="PS51257">
    <property type="entry name" value="PROKAR_LIPOPROTEIN"/>
    <property type="match status" value="1"/>
</dbReference>
<protein>
    <submittedName>
        <fullName evidence="3">PepSY-like domain-containing protein</fullName>
    </submittedName>
</protein>
<dbReference type="Gene3D" id="3.40.1420.30">
    <property type="match status" value="1"/>
</dbReference>
<dbReference type="KEGG" id="add:HUW48_14015"/>
<keyword evidence="4" id="KW-1185">Reference proteome</keyword>
<feature type="signal peptide" evidence="1">
    <location>
        <begin position="1"/>
        <end position="19"/>
    </location>
</feature>